<evidence type="ECO:0000256" key="2">
    <source>
        <dbReference type="ARBA" id="ARBA00022475"/>
    </source>
</evidence>
<comment type="subcellular location">
    <subcellularLocation>
        <location evidence="1">Cell membrane</location>
        <topology evidence="1">Multi-pass membrane protein</topology>
    </subcellularLocation>
</comment>
<proteinExistence type="predicted"/>
<accession>A0A0F9JQM8</accession>
<dbReference type="CDD" id="cd06580">
    <property type="entry name" value="TM_PBP1_transp_TpRbsC_like"/>
    <property type="match status" value="1"/>
</dbReference>
<evidence type="ECO:0008006" key="8">
    <source>
        <dbReference type="Google" id="ProtNLM"/>
    </source>
</evidence>
<dbReference type="InterPro" id="IPR001851">
    <property type="entry name" value="ABC_transp_permease"/>
</dbReference>
<dbReference type="PANTHER" id="PTHR43370">
    <property type="entry name" value="SUGAR ABC TRANSPORTER INTEGRAL MEMBRANE PROTEIN-RELATED"/>
    <property type="match status" value="1"/>
</dbReference>
<feature type="transmembrane region" description="Helical" evidence="6">
    <location>
        <begin position="219"/>
        <end position="242"/>
    </location>
</feature>
<dbReference type="GO" id="GO:0022857">
    <property type="term" value="F:transmembrane transporter activity"/>
    <property type="evidence" value="ECO:0007669"/>
    <property type="project" value="InterPro"/>
</dbReference>
<protein>
    <recommendedName>
        <fullName evidence="8">ABC transporter permease</fullName>
    </recommendedName>
</protein>
<comment type="caution">
    <text evidence="7">The sequence shown here is derived from an EMBL/GenBank/DDBJ whole genome shotgun (WGS) entry which is preliminary data.</text>
</comment>
<dbReference type="Pfam" id="PF02653">
    <property type="entry name" value="BPD_transp_2"/>
    <property type="match status" value="1"/>
</dbReference>
<feature type="transmembrane region" description="Helical" evidence="6">
    <location>
        <begin position="90"/>
        <end position="109"/>
    </location>
</feature>
<evidence type="ECO:0000256" key="6">
    <source>
        <dbReference type="SAM" id="Phobius"/>
    </source>
</evidence>
<feature type="transmembrane region" description="Helical" evidence="6">
    <location>
        <begin position="6"/>
        <end position="23"/>
    </location>
</feature>
<feature type="transmembrane region" description="Helical" evidence="6">
    <location>
        <begin position="35"/>
        <end position="55"/>
    </location>
</feature>
<feature type="transmembrane region" description="Helical" evidence="6">
    <location>
        <begin position="262"/>
        <end position="283"/>
    </location>
</feature>
<feature type="transmembrane region" description="Helical" evidence="6">
    <location>
        <begin position="61"/>
        <end position="83"/>
    </location>
</feature>
<gene>
    <name evidence="7" type="ORF">LCGC14_1729270</name>
</gene>
<feature type="transmembrane region" description="Helical" evidence="6">
    <location>
        <begin position="135"/>
        <end position="153"/>
    </location>
</feature>
<evidence type="ECO:0000256" key="5">
    <source>
        <dbReference type="ARBA" id="ARBA00023136"/>
    </source>
</evidence>
<name>A0A0F9JQM8_9ZZZZ</name>
<keyword evidence="4 6" id="KW-1133">Transmembrane helix</keyword>
<evidence type="ECO:0000313" key="7">
    <source>
        <dbReference type="EMBL" id="KKM07901.1"/>
    </source>
</evidence>
<dbReference type="PANTHER" id="PTHR43370:SF1">
    <property type="entry name" value="GUANOSINE ABC TRANSPORTER PERMEASE PROTEIN NUPQ"/>
    <property type="match status" value="1"/>
</dbReference>
<keyword evidence="2" id="KW-1003">Cell membrane</keyword>
<dbReference type="AlphaFoldDB" id="A0A0F9JQM8"/>
<reference evidence="7" key="1">
    <citation type="journal article" date="2015" name="Nature">
        <title>Complex archaea that bridge the gap between prokaryotes and eukaryotes.</title>
        <authorList>
            <person name="Spang A."/>
            <person name="Saw J.H."/>
            <person name="Jorgensen S.L."/>
            <person name="Zaremba-Niedzwiedzka K."/>
            <person name="Martijn J."/>
            <person name="Lind A.E."/>
            <person name="van Eijk R."/>
            <person name="Schleper C."/>
            <person name="Guy L."/>
            <person name="Ettema T.J."/>
        </authorList>
    </citation>
    <scope>NUCLEOTIDE SEQUENCE</scope>
</reference>
<keyword evidence="5 6" id="KW-0472">Membrane</keyword>
<keyword evidence="3 6" id="KW-0812">Transmembrane</keyword>
<evidence type="ECO:0000256" key="1">
    <source>
        <dbReference type="ARBA" id="ARBA00004651"/>
    </source>
</evidence>
<sequence length="299" mass="31227">MNLSYLWGILLGSLHAMVPITLAGTGEVIGESSGLFNIGLEGIILLSAMTGALGAEAGGPIVGLVVGMGTGFVVGLIFGLVCTYLKGVQLIAGVGINLFAAGLVTFWLIHLGVPGHHTIAEEGRMVDISTPFGDFSPMILVAIVFPVVIYLLLFRTKLGLKIRAVGENPQAADVAGIKIHLLRLFSTATGASLAGLAGAYLSIDWIGSVTKELSAGRGFIALATVVFSGLNPLLVLLGGFIFGFFDNLSVWVATMPAVQQIIPWQFVSMAPYVVTLMVAAGVIGRVRFPAAMGVPYERE</sequence>
<dbReference type="EMBL" id="LAZR01015672">
    <property type="protein sequence ID" value="KKM07901.1"/>
    <property type="molecule type" value="Genomic_DNA"/>
</dbReference>
<dbReference type="GO" id="GO:0005886">
    <property type="term" value="C:plasma membrane"/>
    <property type="evidence" value="ECO:0007669"/>
    <property type="project" value="UniProtKB-SubCell"/>
</dbReference>
<evidence type="ECO:0000256" key="4">
    <source>
        <dbReference type="ARBA" id="ARBA00022989"/>
    </source>
</evidence>
<organism evidence="7">
    <name type="scientific">marine sediment metagenome</name>
    <dbReference type="NCBI Taxonomy" id="412755"/>
    <lineage>
        <taxon>unclassified sequences</taxon>
        <taxon>metagenomes</taxon>
        <taxon>ecological metagenomes</taxon>
    </lineage>
</organism>
<evidence type="ECO:0000256" key="3">
    <source>
        <dbReference type="ARBA" id="ARBA00022692"/>
    </source>
</evidence>